<dbReference type="SUPFAM" id="SSF57850">
    <property type="entry name" value="RING/U-box"/>
    <property type="match status" value="1"/>
</dbReference>
<dbReference type="AlphaFoldDB" id="A0AAW1PUF6"/>
<organism evidence="1 2">
    <name type="scientific">Symbiochloris irregularis</name>
    <dbReference type="NCBI Taxonomy" id="706552"/>
    <lineage>
        <taxon>Eukaryota</taxon>
        <taxon>Viridiplantae</taxon>
        <taxon>Chlorophyta</taxon>
        <taxon>core chlorophytes</taxon>
        <taxon>Trebouxiophyceae</taxon>
        <taxon>Trebouxiales</taxon>
        <taxon>Trebouxiaceae</taxon>
        <taxon>Symbiochloris</taxon>
    </lineage>
</organism>
<dbReference type="InterPro" id="IPR013083">
    <property type="entry name" value="Znf_RING/FYVE/PHD"/>
</dbReference>
<gene>
    <name evidence="1" type="ORF">WJX73_007615</name>
</gene>
<evidence type="ECO:0000313" key="1">
    <source>
        <dbReference type="EMBL" id="KAK9812107.1"/>
    </source>
</evidence>
<dbReference type="EMBL" id="JALJOQ010000009">
    <property type="protein sequence ID" value="KAK9812107.1"/>
    <property type="molecule type" value="Genomic_DNA"/>
</dbReference>
<sequence>MQEGPSQGPALIEQHPSAEESPPVALVECAICLCPHEEADMITILPCQHRICKDSARIIILEAIKCASALLYYVLLGAVNI</sequence>
<protein>
    <recommendedName>
        <fullName evidence="3">RING-type domain-containing protein</fullName>
    </recommendedName>
</protein>
<evidence type="ECO:0008006" key="3">
    <source>
        <dbReference type="Google" id="ProtNLM"/>
    </source>
</evidence>
<comment type="caution">
    <text evidence="1">The sequence shown here is derived from an EMBL/GenBank/DDBJ whole genome shotgun (WGS) entry which is preliminary data.</text>
</comment>
<reference evidence="1 2" key="1">
    <citation type="journal article" date="2024" name="Nat. Commun.">
        <title>Phylogenomics reveals the evolutionary origins of lichenization in chlorophyte algae.</title>
        <authorList>
            <person name="Puginier C."/>
            <person name="Libourel C."/>
            <person name="Otte J."/>
            <person name="Skaloud P."/>
            <person name="Haon M."/>
            <person name="Grisel S."/>
            <person name="Petersen M."/>
            <person name="Berrin J.G."/>
            <person name="Delaux P.M."/>
            <person name="Dal Grande F."/>
            <person name="Keller J."/>
        </authorList>
    </citation>
    <scope>NUCLEOTIDE SEQUENCE [LARGE SCALE GENOMIC DNA]</scope>
    <source>
        <strain evidence="1 2">SAG 2036</strain>
    </source>
</reference>
<dbReference type="Gene3D" id="3.30.40.10">
    <property type="entry name" value="Zinc/RING finger domain, C3HC4 (zinc finger)"/>
    <property type="match status" value="1"/>
</dbReference>
<evidence type="ECO:0000313" key="2">
    <source>
        <dbReference type="Proteomes" id="UP001465755"/>
    </source>
</evidence>
<proteinExistence type="predicted"/>
<accession>A0AAW1PUF6</accession>
<dbReference type="Proteomes" id="UP001465755">
    <property type="component" value="Unassembled WGS sequence"/>
</dbReference>
<keyword evidence="2" id="KW-1185">Reference proteome</keyword>
<name>A0AAW1PUF6_9CHLO</name>